<comment type="caution">
    <text evidence="3">The sequence shown here is derived from an EMBL/GenBank/DDBJ whole genome shotgun (WGS) entry which is preliminary data.</text>
</comment>
<evidence type="ECO:0000313" key="3">
    <source>
        <dbReference type="EMBL" id="MCM8557341.1"/>
    </source>
</evidence>
<name>A0A9X2EIE9_9SPHN</name>
<dbReference type="GO" id="GO:0000160">
    <property type="term" value="P:phosphorelay signal transduction system"/>
    <property type="evidence" value="ECO:0007669"/>
    <property type="project" value="InterPro"/>
</dbReference>
<dbReference type="Gene3D" id="3.40.50.2300">
    <property type="match status" value="1"/>
</dbReference>
<dbReference type="InterPro" id="IPR011006">
    <property type="entry name" value="CheY-like_superfamily"/>
</dbReference>
<evidence type="ECO:0000256" key="1">
    <source>
        <dbReference type="PROSITE-ProRule" id="PRU00169"/>
    </source>
</evidence>
<sequence length="110" mass="11955">MEQLGYEVVGTRDTYEDARRDIEFEQIDLVLADIQLSGTKSGIDVAEAAKARGIPVLFATGNPPSECAIYAVGALVKPYTDKQLKEAIQVVEKVLEGDRVDAPKGLKLYA</sequence>
<evidence type="ECO:0000313" key="4">
    <source>
        <dbReference type="Proteomes" id="UP001155128"/>
    </source>
</evidence>
<dbReference type="EMBL" id="JAMSHT010000001">
    <property type="protein sequence ID" value="MCM8557341.1"/>
    <property type="molecule type" value="Genomic_DNA"/>
</dbReference>
<proteinExistence type="predicted"/>
<gene>
    <name evidence="3" type="ORF">NDO55_05845</name>
</gene>
<dbReference type="Proteomes" id="UP001155128">
    <property type="component" value="Unassembled WGS sequence"/>
</dbReference>
<dbReference type="InterPro" id="IPR001789">
    <property type="entry name" value="Sig_transdc_resp-reg_receiver"/>
</dbReference>
<accession>A0A9X2EIE9</accession>
<dbReference type="PROSITE" id="PS50110">
    <property type="entry name" value="RESPONSE_REGULATORY"/>
    <property type="match status" value="1"/>
</dbReference>
<dbReference type="Pfam" id="PF00072">
    <property type="entry name" value="Response_reg"/>
    <property type="match status" value="1"/>
</dbReference>
<organism evidence="3 4">
    <name type="scientific">Sphingomicrobium sediminis</name>
    <dbReference type="NCBI Taxonomy" id="2950949"/>
    <lineage>
        <taxon>Bacteria</taxon>
        <taxon>Pseudomonadati</taxon>
        <taxon>Pseudomonadota</taxon>
        <taxon>Alphaproteobacteria</taxon>
        <taxon>Sphingomonadales</taxon>
        <taxon>Sphingomonadaceae</taxon>
        <taxon>Sphingomicrobium</taxon>
    </lineage>
</organism>
<feature type="modified residue" description="4-aspartylphosphate" evidence="1">
    <location>
        <position position="33"/>
    </location>
</feature>
<protein>
    <submittedName>
        <fullName evidence="3">Response regulator</fullName>
    </submittedName>
</protein>
<feature type="domain" description="Response regulatory" evidence="2">
    <location>
        <begin position="1"/>
        <end position="92"/>
    </location>
</feature>
<dbReference type="AlphaFoldDB" id="A0A9X2EIE9"/>
<evidence type="ECO:0000259" key="2">
    <source>
        <dbReference type="PROSITE" id="PS50110"/>
    </source>
</evidence>
<keyword evidence="1" id="KW-0597">Phosphoprotein</keyword>
<dbReference type="SUPFAM" id="SSF52172">
    <property type="entry name" value="CheY-like"/>
    <property type="match status" value="1"/>
</dbReference>
<reference evidence="3" key="1">
    <citation type="submission" date="2022-06" db="EMBL/GenBank/DDBJ databases">
        <title>Sphingomicrobium sedimins sp. nov., a marine bacterium isolated from tidal flat.</title>
        <authorList>
            <person name="Kim C.-H."/>
            <person name="Yoo Y."/>
            <person name="Kim J.-J."/>
        </authorList>
    </citation>
    <scope>NUCLEOTIDE SEQUENCE</scope>
    <source>
        <strain evidence="3">GRR-S6-50</strain>
    </source>
</reference>
<keyword evidence="4" id="KW-1185">Reference proteome</keyword>